<dbReference type="EMBL" id="GGEC01042172">
    <property type="protein sequence ID" value="MBX22656.1"/>
    <property type="molecule type" value="Transcribed_RNA"/>
</dbReference>
<proteinExistence type="predicted"/>
<name>A0A2P2LXF0_RHIMU</name>
<dbReference type="AlphaFoldDB" id="A0A2P2LXF0"/>
<organism evidence="1">
    <name type="scientific">Rhizophora mucronata</name>
    <name type="common">Asiatic mangrove</name>
    <dbReference type="NCBI Taxonomy" id="61149"/>
    <lineage>
        <taxon>Eukaryota</taxon>
        <taxon>Viridiplantae</taxon>
        <taxon>Streptophyta</taxon>
        <taxon>Embryophyta</taxon>
        <taxon>Tracheophyta</taxon>
        <taxon>Spermatophyta</taxon>
        <taxon>Magnoliopsida</taxon>
        <taxon>eudicotyledons</taxon>
        <taxon>Gunneridae</taxon>
        <taxon>Pentapetalae</taxon>
        <taxon>rosids</taxon>
        <taxon>fabids</taxon>
        <taxon>Malpighiales</taxon>
        <taxon>Rhizophoraceae</taxon>
        <taxon>Rhizophora</taxon>
    </lineage>
</organism>
<sequence>MYALCSTYSFCGPSLKNLAEVNEIKMEESCPNILRMHKKTSVNYGSNNAIG</sequence>
<reference evidence="1" key="1">
    <citation type="submission" date="2018-02" db="EMBL/GenBank/DDBJ databases">
        <title>Rhizophora mucronata_Transcriptome.</title>
        <authorList>
            <person name="Meera S.P."/>
            <person name="Sreeshan A."/>
            <person name="Augustine A."/>
        </authorList>
    </citation>
    <scope>NUCLEOTIDE SEQUENCE</scope>
    <source>
        <tissue evidence="1">Leaf</tissue>
    </source>
</reference>
<protein>
    <submittedName>
        <fullName evidence="1">SCY1-like protein 2</fullName>
    </submittedName>
</protein>
<evidence type="ECO:0000313" key="1">
    <source>
        <dbReference type="EMBL" id="MBX22656.1"/>
    </source>
</evidence>
<accession>A0A2P2LXF0</accession>